<dbReference type="InterPro" id="IPR002196">
    <property type="entry name" value="Glyco_hydro_24"/>
</dbReference>
<keyword evidence="1 3" id="KW-0929">Antimicrobial</keyword>
<sequence>MIRTTSARLKSIQQALGVEADGILGAQTLTALESHLNITPEALKPINQNLGLQLSQKGIDKLISFEVGSKAYYQKYLRKPCWPGASSGITIGIGYDLGYQNSDSFKHHWQWILTKKQINYLLPACGLTGQTAKLKLAEFQQVSISYKSAMQVFINSTLTLYAKQTLRIYPEMIQLKPDAQTALVSLVYNRGASLANKPSRQEMRDLVDLVKSQNYQSIANSILQMKRLWGPQLSGLHKRRDIEAELVLNANRDYKPNELYRV</sequence>
<keyword evidence="3" id="KW-0326">Glycosidase</keyword>
<dbReference type="EMBL" id="CP109965">
    <property type="protein sequence ID" value="WAJ71544.1"/>
    <property type="molecule type" value="Genomic_DNA"/>
</dbReference>
<keyword evidence="5" id="KW-1185">Reference proteome</keyword>
<evidence type="ECO:0000313" key="4">
    <source>
        <dbReference type="EMBL" id="WAJ71544.1"/>
    </source>
</evidence>
<keyword evidence="2 3" id="KW-0081">Bacteriolytic enzyme</keyword>
<dbReference type="Pfam" id="PF00959">
    <property type="entry name" value="Phage_lysozyme"/>
    <property type="match status" value="1"/>
</dbReference>
<proteinExistence type="inferred from homology"/>
<dbReference type="RefSeq" id="WP_268076099.1">
    <property type="nucleotide sequence ID" value="NZ_CP109965.1"/>
</dbReference>
<evidence type="ECO:0000256" key="2">
    <source>
        <dbReference type="ARBA" id="ARBA00022638"/>
    </source>
</evidence>
<dbReference type="SUPFAM" id="SSF53955">
    <property type="entry name" value="Lysozyme-like"/>
    <property type="match status" value="1"/>
</dbReference>
<dbReference type="InterPro" id="IPR023346">
    <property type="entry name" value="Lysozyme-like_dom_sf"/>
</dbReference>
<accession>A0ABY7APW5</accession>
<dbReference type="Gene3D" id="1.10.530.40">
    <property type="match status" value="1"/>
</dbReference>
<name>A0ABY7APW5_9ALTE</name>
<reference evidence="4" key="1">
    <citation type="submission" date="2022-10" db="EMBL/GenBank/DDBJ databases">
        <title>Catenovulum adriacola sp. nov. isolated in the Harbour of Susak.</title>
        <authorList>
            <person name="Schoch T."/>
            <person name="Reich S.J."/>
            <person name="Stoeferle S."/>
            <person name="Flaiz M."/>
            <person name="Kazda M."/>
            <person name="Riedel C.U."/>
            <person name="Duerre P."/>
        </authorList>
    </citation>
    <scope>NUCLEOTIDE SEQUENCE</scope>
    <source>
        <strain evidence="4">TS8</strain>
    </source>
</reference>
<organism evidence="4 5">
    <name type="scientific">Catenovulum adriaticum</name>
    <dbReference type="NCBI Taxonomy" id="2984846"/>
    <lineage>
        <taxon>Bacteria</taxon>
        <taxon>Pseudomonadati</taxon>
        <taxon>Pseudomonadota</taxon>
        <taxon>Gammaproteobacteria</taxon>
        <taxon>Alteromonadales</taxon>
        <taxon>Alteromonadaceae</taxon>
        <taxon>Catenovulum</taxon>
    </lineage>
</organism>
<comment type="similarity">
    <text evidence="3">Belongs to the glycosyl hydrolase 24 family.</text>
</comment>
<dbReference type="EC" id="3.2.1.17" evidence="3"/>
<gene>
    <name evidence="4" type="ORF">OLW01_07040</name>
</gene>
<protein>
    <recommendedName>
        <fullName evidence="3">Lysozyme</fullName>
        <ecNumber evidence="3">3.2.1.17</ecNumber>
    </recommendedName>
</protein>
<keyword evidence="3" id="KW-0378">Hydrolase</keyword>
<dbReference type="Proteomes" id="UP001163726">
    <property type="component" value="Chromosome"/>
</dbReference>
<evidence type="ECO:0000256" key="3">
    <source>
        <dbReference type="RuleBase" id="RU003788"/>
    </source>
</evidence>
<evidence type="ECO:0000313" key="5">
    <source>
        <dbReference type="Proteomes" id="UP001163726"/>
    </source>
</evidence>
<comment type="catalytic activity">
    <reaction evidence="3">
        <text>Hydrolysis of (1-&gt;4)-beta-linkages between N-acetylmuramic acid and N-acetyl-D-glucosamine residues in a peptidoglycan and between N-acetyl-D-glucosamine residues in chitodextrins.</text>
        <dbReference type="EC" id="3.2.1.17"/>
    </reaction>
</comment>
<dbReference type="InterPro" id="IPR023347">
    <property type="entry name" value="Lysozyme_dom_sf"/>
</dbReference>
<evidence type="ECO:0000256" key="1">
    <source>
        <dbReference type="ARBA" id="ARBA00022529"/>
    </source>
</evidence>